<evidence type="ECO:0000256" key="1">
    <source>
        <dbReference type="SAM" id="Phobius"/>
    </source>
</evidence>
<sequence>MIKIRPIPAALLYILGSILLGPTIFLTGFLITPANGDFCDVGVHGSREQRDRDYTLIDTIQTTGAMVMLLLGALALAYLWLNRRRVGPLPVAVLSAGILIMASGYVLILSAAQYGHPTC</sequence>
<evidence type="ECO:0000313" key="2">
    <source>
        <dbReference type="EMBL" id="BDU00314.1"/>
    </source>
</evidence>
<name>A0ABM8CZ30_9NOCA</name>
<accession>A0ABM8CZ30</accession>
<dbReference type="Proteomes" id="UP001317870">
    <property type="component" value="Chromosome"/>
</dbReference>
<dbReference type="EMBL" id="AP026978">
    <property type="protein sequence ID" value="BDU00314.1"/>
    <property type="molecule type" value="Genomic_DNA"/>
</dbReference>
<organism evidence="2 3">
    <name type="scientific">Nocardia sputorum</name>
    <dbReference type="NCBI Taxonomy" id="2984338"/>
    <lineage>
        <taxon>Bacteria</taxon>
        <taxon>Bacillati</taxon>
        <taxon>Actinomycetota</taxon>
        <taxon>Actinomycetes</taxon>
        <taxon>Mycobacteriales</taxon>
        <taxon>Nocardiaceae</taxon>
        <taxon>Nocardia</taxon>
    </lineage>
</organism>
<feature type="transmembrane region" description="Helical" evidence="1">
    <location>
        <begin position="93"/>
        <end position="114"/>
    </location>
</feature>
<keyword evidence="3" id="KW-1185">Reference proteome</keyword>
<keyword evidence="1" id="KW-1133">Transmembrane helix</keyword>
<reference evidence="2 3" key="1">
    <citation type="submission" date="2022-11" db="EMBL/GenBank/DDBJ databases">
        <title>Genome Sequencing of Nocardia sp. ON39_IFM12276 and assembly.</title>
        <authorList>
            <person name="Shimojima M."/>
            <person name="Toyokawa M."/>
            <person name="Uesaka K."/>
        </authorList>
    </citation>
    <scope>NUCLEOTIDE SEQUENCE [LARGE SCALE GENOMIC DNA]</scope>
    <source>
        <strain evidence="2 3">IFM 12276</strain>
    </source>
</reference>
<evidence type="ECO:0008006" key="4">
    <source>
        <dbReference type="Google" id="ProtNLM"/>
    </source>
</evidence>
<proteinExistence type="predicted"/>
<feature type="transmembrane region" description="Helical" evidence="1">
    <location>
        <begin position="60"/>
        <end position="81"/>
    </location>
</feature>
<gene>
    <name evidence="2" type="ORF">IFM12276_33420</name>
</gene>
<keyword evidence="1" id="KW-0812">Transmembrane</keyword>
<dbReference type="RefSeq" id="WP_281880616.1">
    <property type="nucleotide sequence ID" value="NZ_AP026978.1"/>
</dbReference>
<keyword evidence="1" id="KW-0472">Membrane</keyword>
<evidence type="ECO:0000313" key="3">
    <source>
        <dbReference type="Proteomes" id="UP001317870"/>
    </source>
</evidence>
<protein>
    <recommendedName>
        <fullName evidence="4">DUF998 domain-containing protein</fullName>
    </recommendedName>
</protein>
<feature type="transmembrane region" description="Helical" evidence="1">
    <location>
        <begin position="12"/>
        <end position="31"/>
    </location>
</feature>